<evidence type="ECO:0000313" key="8">
    <source>
        <dbReference type="Proteomes" id="UP001152797"/>
    </source>
</evidence>
<reference evidence="7 8" key="2">
    <citation type="submission" date="2024-05" db="EMBL/GenBank/DDBJ databases">
        <authorList>
            <person name="Chen Y."/>
            <person name="Shah S."/>
            <person name="Dougan E. K."/>
            <person name="Thang M."/>
            <person name="Chan C."/>
        </authorList>
    </citation>
    <scope>NUCLEOTIDE SEQUENCE [LARGE SCALE GENOMIC DNA]</scope>
</reference>
<keyword evidence="1 4" id="KW-0489">Methyltransferase</keyword>
<evidence type="ECO:0000256" key="1">
    <source>
        <dbReference type="ARBA" id="ARBA00022603"/>
    </source>
</evidence>
<evidence type="ECO:0000256" key="4">
    <source>
        <dbReference type="PROSITE-ProRule" id="PRU01016"/>
    </source>
</evidence>
<dbReference type="EMBL" id="CAMXCT020002267">
    <property type="protein sequence ID" value="CAL1150307.1"/>
    <property type="molecule type" value="Genomic_DNA"/>
</dbReference>
<feature type="active site" evidence="4">
    <location>
        <position position="1116"/>
    </location>
</feature>
<dbReference type="InterPro" id="IPR050750">
    <property type="entry name" value="C5-MTase"/>
</dbReference>
<dbReference type="PRINTS" id="PR00105">
    <property type="entry name" value="C5METTRFRASE"/>
</dbReference>
<protein>
    <submittedName>
        <fullName evidence="7">Type II methyltransferase M.FnuDI (M.FnuDI) (Cytosine-specific methyltransferase FnuDI) (Modification methylase FnuDI)</fullName>
    </submittedName>
</protein>
<keyword evidence="3 4" id="KW-0949">S-adenosyl-L-methionine</keyword>
<dbReference type="Gene3D" id="3.90.120.10">
    <property type="entry name" value="DNA Methylase, subunit A, domain 2"/>
    <property type="match status" value="1"/>
</dbReference>
<comment type="caution">
    <text evidence="6">The sequence shown here is derived from an EMBL/GenBank/DDBJ whole genome shotgun (WGS) entry which is preliminary data.</text>
</comment>
<name>A0A9P1CR10_9DINO</name>
<dbReference type="InterPro" id="IPR001525">
    <property type="entry name" value="C5_MeTfrase"/>
</dbReference>
<dbReference type="GO" id="GO:0008168">
    <property type="term" value="F:methyltransferase activity"/>
    <property type="evidence" value="ECO:0007669"/>
    <property type="project" value="UniProtKB-KW"/>
</dbReference>
<dbReference type="SUPFAM" id="SSF53335">
    <property type="entry name" value="S-adenosyl-L-methionine-dependent methyltransferases"/>
    <property type="match status" value="1"/>
</dbReference>
<dbReference type="PANTHER" id="PTHR46098:SF1">
    <property type="entry name" value="TRNA (CYTOSINE(38)-C(5))-METHYLTRANSFERASE"/>
    <property type="match status" value="1"/>
</dbReference>
<evidence type="ECO:0000313" key="6">
    <source>
        <dbReference type="EMBL" id="CAI3996932.1"/>
    </source>
</evidence>
<dbReference type="Pfam" id="PF00145">
    <property type="entry name" value="DNA_methylase"/>
    <property type="match status" value="1"/>
</dbReference>
<proteinExistence type="inferred from homology"/>
<reference evidence="6" key="1">
    <citation type="submission" date="2022-10" db="EMBL/GenBank/DDBJ databases">
        <authorList>
            <person name="Chen Y."/>
            <person name="Dougan E. K."/>
            <person name="Chan C."/>
            <person name="Rhodes N."/>
            <person name="Thang M."/>
        </authorList>
    </citation>
    <scope>NUCLEOTIDE SEQUENCE</scope>
</reference>
<accession>A0A9P1CR10</accession>
<dbReference type="GO" id="GO:0032259">
    <property type="term" value="P:methylation"/>
    <property type="evidence" value="ECO:0007669"/>
    <property type="project" value="UniProtKB-KW"/>
</dbReference>
<dbReference type="NCBIfam" id="TIGR00675">
    <property type="entry name" value="dcm"/>
    <property type="match status" value="1"/>
</dbReference>
<gene>
    <name evidence="6" type="ORF">C1SCF055_LOCUS23362</name>
</gene>
<keyword evidence="2 4" id="KW-0808">Transferase</keyword>
<organism evidence="6">
    <name type="scientific">Cladocopium goreaui</name>
    <dbReference type="NCBI Taxonomy" id="2562237"/>
    <lineage>
        <taxon>Eukaryota</taxon>
        <taxon>Sar</taxon>
        <taxon>Alveolata</taxon>
        <taxon>Dinophyceae</taxon>
        <taxon>Suessiales</taxon>
        <taxon>Symbiodiniaceae</taxon>
        <taxon>Cladocopium</taxon>
    </lineage>
</organism>
<dbReference type="PANTHER" id="PTHR46098">
    <property type="entry name" value="TRNA (CYTOSINE(38)-C(5))-METHYLTRANSFERASE"/>
    <property type="match status" value="1"/>
</dbReference>
<comment type="similarity">
    <text evidence="4 5">Belongs to the class I-like SAM-binding methyltransferase superfamily. C5-methyltransferase family.</text>
</comment>
<evidence type="ECO:0000256" key="3">
    <source>
        <dbReference type="ARBA" id="ARBA00022691"/>
    </source>
</evidence>
<evidence type="ECO:0000313" key="7">
    <source>
        <dbReference type="EMBL" id="CAL4784244.1"/>
    </source>
</evidence>
<dbReference type="Gene3D" id="3.40.50.150">
    <property type="entry name" value="Vaccinia Virus protein VP39"/>
    <property type="match status" value="1"/>
</dbReference>
<evidence type="ECO:0000256" key="2">
    <source>
        <dbReference type="ARBA" id="ARBA00022679"/>
    </source>
</evidence>
<evidence type="ECO:0000256" key="5">
    <source>
        <dbReference type="RuleBase" id="RU000416"/>
    </source>
</evidence>
<dbReference type="InterPro" id="IPR029063">
    <property type="entry name" value="SAM-dependent_MTases_sf"/>
</dbReference>
<dbReference type="EMBL" id="CAMXCT030002267">
    <property type="protein sequence ID" value="CAL4784244.1"/>
    <property type="molecule type" value="Genomic_DNA"/>
</dbReference>
<sequence length="1376" mass="153464">MTDGSSKWAALGLKWGSQFPISSFQPELGTWLDTRAKPWGVGCKVCNQNRLVSIFANYEVTKPSQMQKINFQKHQKTKAHLGAVRDYLHRTGGCSGQSGWSGHSGMGCFGPANPSSEGGCLGPPSTLAPSCQEFSDFIGKFGKSTTLTRKELRMAWCLAEGVKVLDQRATQSASLIALMRDERHGRVAVRFRTVSSDLSVRSGFLGQGRFEGTGADNLSKTTLNIMKRACSRFYGAPDGHLAGHLKAPLLKLLREKVVVLCADSAADEMASAEIMRSAALSVNGAEALTPNLQHVFRDRAHASRRLTSRPWHADPKLKEIMDYMCRGASMAKIMHHSVEIKRIFSEYAKTSNAAVQRSLNSFRAAGHRFESFARPLGRTLLYFHATLKTALHLVRTRTGSAAKRAKAWLLWISEERLVQAAMLADAADSSLALTRAPDEESTDPAVVHKELHCYMKEVHSLFVGKKCLQQFGYTSTVLDMLKSPIVFQVGKDLKSIGSSHGVASEKVDRCFGAMQAWVKLADSAIQAEFPDFEVIQAYDIFNLGGLSNHSEKHLRILAHAFKLDERQLEEQWKDIYPRAQLAFRFQVGKLKDSTAKGLARQANKEAWEETIASMAAHHATQKAHPTNVLRTCLENYFVCTPSTSGVEQNFSKVAYNFTKQRHHALASHEELVLKLFLDLPQQTVSEQEEICRIARVAWSCQYGAPRERKGARVDKGLKRNRDNVASDEKCPTETDFIKRRRRAAAAAAEDYQLTDVDVNENCWTANHDKENTFLKNKTAARKSQAIAEDSLPLEYVTEEEKQQSMGIMDRFELNQQKRRRQALRHEKAAKEKDRGRILAELHGGQVYLAVPATVHLQAALANAGLTVCHNMLEADVLICHRPGDCSEKDKLSIVAGVLGRLEACPDFFLRGSGAALKFHCAASARRALIVSAECAQRHLPFWQMLWSVLPPGCKWTLHKMASDASFQDMTDKQRDYPQGVGYLVVSPEERSAVALARAKQVYTVETLMQRIRRADLLASLFRPVDLAASARISGEMQRTPRLVKVGSDFSGLDTGMLALQRLPQIPVEHTFCSDSDEDCQKLLQKFYNPKTLYGDVSNRKEEDEKTVDLYIATPPCQAWSAQGKKRGLKDPRGGLMTVAMKYVKRRKPRAFVLENVKGLCAKRFKPVLKGSKEKLQELGYKTFFGVLNSKNYKVAQDRKRLFIIAVREDSYRRPFKWPKSQGARSLTSVLDPETSEDVPGRLPANKRSKELAFTVYKKVFNDHKVDQRKTPVAIDVGCSKSFLTYGVEIARTLSKSRAASGSFWISSRGRKMTTNEIMRVSGIRPESELMGWQEVTTKSKFQGMLGNCVPLPLMGNVLQNALFSAGLISATVPFPA</sequence>
<dbReference type="Proteomes" id="UP001152797">
    <property type="component" value="Unassembled WGS sequence"/>
</dbReference>
<dbReference type="EMBL" id="CAMXCT010002267">
    <property type="protein sequence ID" value="CAI3996932.1"/>
    <property type="molecule type" value="Genomic_DNA"/>
</dbReference>
<dbReference type="PROSITE" id="PS51679">
    <property type="entry name" value="SAM_MT_C5"/>
    <property type="match status" value="1"/>
</dbReference>
<dbReference type="OrthoDB" id="414133at2759"/>
<keyword evidence="8" id="KW-1185">Reference proteome</keyword>